<keyword evidence="5" id="KW-1185">Reference proteome</keyword>
<organism evidence="4 5">
    <name type="scientific">Actinomadura vinacea</name>
    <dbReference type="NCBI Taxonomy" id="115336"/>
    <lineage>
        <taxon>Bacteria</taxon>
        <taxon>Bacillati</taxon>
        <taxon>Actinomycetota</taxon>
        <taxon>Actinomycetes</taxon>
        <taxon>Streptosporangiales</taxon>
        <taxon>Thermomonosporaceae</taxon>
        <taxon>Actinomadura</taxon>
    </lineage>
</organism>
<protein>
    <recommendedName>
        <fullName evidence="3">Acyltransferase 3 domain-containing protein</fullName>
    </recommendedName>
</protein>
<reference evidence="4 5" key="1">
    <citation type="journal article" date="2019" name="Int. J. Syst. Evol. Microbiol.">
        <title>The Global Catalogue of Microorganisms (GCM) 10K type strain sequencing project: providing services to taxonomists for standard genome sequencing and annotation.</title>
        <authorList>
            <consortium name="The Broad Institute Genomics Platform"/>
            <consortium name="The Broad Institute Genome Sequencing Center for Infectious Disease"/>
            <person name="Wu L."/>
            <person name="Ma J."/>
        </authorList>
    </citation>
    <scope>NUCLEOTIDE SEQUENCE [LARGE SCALE GENOMIC DNA]</scope>
    <source>
        <strain evidence="4 5">JCM 3325</strain>
    </source>
</reference>
<feature type="compositionally biased region" description="Pro residues" evidence="1">
    <location>
        <begin position="8"/>
        <end position="26"/>
    </location>
</feature>
<sequence length="493" mass="53211">MAHSTPPSTAPQPRTSPPGEGPPGAPPEGAAEAATDGRAADGAADGKAPAAPVPNGKADGKAAGGRASSGKAAAAPRRKERDPFFDNAKFLAILLVVIGHSLAYRLDVPMAKALYMFIYMFHMPMFIVVTGYFSRNWTFAGGKARKLITNVGVPYLVFELAYSLYDWQVGRNELEISLLDPYFLTWFLCALFFWRLSTPVWQQIRWPLAVALVFSLLSYMSDLGNTFNIHRVIGLLPFYVLGLLLKPEHFEYLKRPVARVLGALTLAAGLGVAYLAMNRMNRAWIYWKDPHQELGVDNVTGTVMRLAMFVCATVLVAAFLAVVPGRRTWFTKLGTTTLYAYLLHGFVTRLLQFTDWWDAEWLNTVPGVLVVIAGAAVVGTFLCSKPVVVCMRWALEPKMTYAFTPLRRPGSKGPGKGPGKGSAKGSRRGSGKGPSGRRSGSGRRAGTRRAGERAEPGGPVEDAGSARITGSAEDSAADTQNAEVSSVNSGPRA</sequence>
<keyword evidence="2" id="KW-1133">Transmembrane helix</keyword>
<accession>A0ABN3J7Z7</accession>
<dbReference type="InterPro" id="IPR052734">
    <property type="entry name" value="Nod_factor_acetyltransferase"/>
</dbReference>
<feature type="transmembrane region" description="Helical" evidence="2">
    <location>
        <begin position="227"/>
        <end position="245"/>
    </location>
</feature>
<dbReference type="EMBL" id="BAAARW010000012">
    <property type="protein sequence ID" value="GAA2424338.1"/>
    <property type="molecule type" value="Genomic_DNA"/>
</dbReference>
<feature type="compositionally biased region" description="Gly residues" evidence="1">
    <location>
        <begin position="412"/>
        <end position="422"/>
    </location>
</feature>
<evidence type="ECO:0000259" key="3">
    <source>
        <dbReference type="Pfam" id="PF01757"/>
    </source>
</evidence>
<evidence type="ECO:0000256" key="1">
    <source>
        <dbReference type="SAM" id="MobiDB-lite"/>
    </source>
</evidence>
<feature type="transmembrane region" description="Helical" evidence="2">
    <location>
        <begin position="303"/>
        <end position="322"/>
    </location>
</feature>
<feature type="domain" description="Acyltransferase 3" evidence="3">
    <location>
        <begin position="83"/>
        <end position="380"/>
    </location>
</feature>
<dbReference type="PANTHER" id="PTHR37312:SF1">
    <property type="entry name" value="MEMBRANE-BOUND ACYLTRANSFERASE YKRP-RELATED"/>
    <property type="match status" value="1"/>
</dbReference>
<name>A0ABN3J7Z7_9ACTN</name>
<keyword evidence="2" id="KW-0812">Transmembrane</keyword>
<feature type="transmembrane region" description="Helical" evidence="2">
    <location>
        <begin position="147"/>
        <end position="165"/>
    </location>
</feature>
<feature type="transmembrane region" description="Helical" evidence="2">
    <location>
        <begin position="87"/>
        <end position="104"/>
    </location>
</feature>
<dbReference type="RefSeq" id="WP_344590674.1">
    <property type="nucleotide sequence ID" value="NZ_BAAARW010000012.1"/>
</dbReference>
<proteinExistence type="predicted"/>
<comment type="caution">
    <text evidence="4">The sequence shown here is derived from an EMBL/GenBank/DDBJ whole genome shotgun (WGS) entry which is preliminary data.</text>
</comment>
<feature type="compositionally biased region" description="Low complexity" evidence="1">
    <location>
        <begin position="64"/>
        <end position="75"/>
    </location>
</feature>
<feature type="compositionally biased region" description="Low complexity" evidence="1">
    <location>
        <begin position="27"/>
        <end position="50"/>
    </location>
</feature>
<feature type="transmembrane region" description="Helical" evidence="2">
    <location>
        <begin position="116"/>
        <end position="135"/>
    </location>
</feature>
<evidence type="ECO:0000313" key="4">
    <source>
        <dbReference type="EMBL" id="GAA2424338.1"/>
    </source>
</evidence>
<feature type="transmembrane region" description="Helical" evidence="2">
    <location>
        <begin position="257"/>
        <end position="277"/>
    </location>
</feature>
<feature type="region of interest" description="Disordered" evidence="1">
    <location>
        <begin position="1"/>
        <end position="78"/>
    </location>
</feature>
<feature type="transmembrane region" description="Helical" evidence="2">
    <location>
        <begin position="367"/>
        <end position="389"/>
    </location>
</feature>
<dbReference type="Pfam" id="PF01757">
    <property type="entry name" value="Acyl_transf_3"/>
    <property type="match status" value="1"/>
</dbReference>
<dbReference type="Proteomes" id="UP001501231">
    <property type="component" value="Unassembled WGS sequence"/>
</dbReference>
<feature type="transmembrane region" description="Helical" evidence="2">
    <location>
        <begin position="204"/>
        <end position="221"/>
    </location>
</feature>
<feature type="transmembrane region" description="Helical" evidence="2">
    <location>
        <begin position="177"/>
        <end position="197"/>
    </location>
</feature>
<feature type="region of interest" description="Disordered" evidence="1">
    <location>
        <begin position="404"/>
        <end position="493"/>
    </location>
</feature>
<dbReference type="InterPro" id="IPR002656">
    <property type="entry name" value="Acyl_transf_3_dom"/>
</dbReference>
<feature type="transmembrane region" description="Helical" evidence="2">
    <location>
        <begin position="329"/>
        <end position="347"/>
    </location>
</feature>
<gene>
    <name evidence="4" type="ORF">GCM10010191_40810</name>
</gene>
<keyword evidence="2" id="KW-0472">Membrane</keyword>
<feature type="compositionally biased region" description="Polar residues" evidence="1">
    <location>
        <begin position="477"/>
        <end position="493"/>
    </location>
</feature>
<dbReference type="PANTHER" id="PTHR37312">
    <property type="entry name" value="MEMBRANE-BOUND ACYLTRANSFERASE YKRP-RELATED"/>
    <property type="match status" value="1"/>
</dbReference>
<evidence type="ECO:0000313" key="5">
    <source>
        <dbReference type="Proteomes" id="UP001501231"/>
    </source>
</evidence>
<evidence type="ECO:0000256" key="2">
    <source>
        <dbReference type="SAM" id="Phobius"/>
    </source>
</evidence>